<feature type="transmembrane region" description="Helical" evidence="11">
    <location>
        <begin position="110"/>
        <end position="135"/>
    </location>
</feature>
<feature type="transmembrane region" description="Helical" evidence="11">
    <location>
        <begin position="178"/>
        <end position="197"/>
    </location>
</feature>
<dbReference type="InterPro" id="IPR047817">
    <property type="entry name" value="ABC2_TM_bact-type"/>
</dbReference>
<dbReference type="PIRSF" id="PIRSF006648">
    <property type="entry name" value="DrrB"/>
    <property type="match status" value="1"/>
</dbReference>
<evidence type="ECO:0000256" key="4">
    <source>
        <dbReference type="ARBA" id="ARBA00022475"/>
    </source>
</evidence>
<evidence type="ECO:0000313" key="13">
    <source>
        <dbReference type="EMBL" id="MBZ4186398.1"/>
    </source>
</evidence>
<evidence type="ECO:0000256" key="3">
    <source>
        <dbReference type="ARBA" id="ARBA00022448"/>
    </source>
</evidence>
<protein>
    <recommendedName>
        <fullName evidence="11">Transport permease protein</fullName>
    </recommendedName>
</protein>
<dbReference type="PANTHER" id="PTHR30413">
    <property type="entry name" value="INNER MEMBRANE TRANSPORT PERMEASE"/>
    <property type="match status" value="1"/>
</dbReference>
<comment type="subcellular location">
    <subcellularLocation>
        <location evidence="11">Cell inner membrane</location>
        <topology evidence="11">Multi-pass membrane protein</topology>
    </subcellularLocation>
    <subcellularLocation>
        <location evidence="1">Cell membrane</location>
        <topology evidence="1">Multi-pass membrane protein</topology>
    </subcellularLocation>
</comment>
<proteinExistence type="inferred from homology"/>
<reference evidence="13" key="1">
    <citation type="submission" date="2021-09" db="EMBL/GenBank/DDBJ databases">
        <authorList>
            <person name="Wu T."/>
            <person name="Guo S.Z."/>
        </authorList>
    </citation>
    <scope>NUCLEOTIDE SEQUENCE</scope>
    <source>
        <strain evidence="13">RSS-23</strain>
    </source>
</reference>
<evidence type="ECO:0000256" key="10">
    <source>
        <dbReference type="ARBA" id="ARBA00023136"/>
    </source>
</evidence>
<keyword evidence="3 11" id="KW-0813">Transport</keyword>
<evidence type="ECO:0000256" key="5">
    <source>
        <dbReference type="ARBA" id="ARBA00022597"/>
    </source>
</evidence>
<comment type="caution">
    <text evidence="13">The sequence shown here is derived from an EMBL/GenBank/DDBJ whole genome shotgun (WGS) entry which is preliminary data.</text>
</comment>
<keyword evidence="6 11" id="KW-0812">Transmembrane</keyword>
<feature type="transmembrane region" description="Helical" evidence="11">
    <location>
        <begin position="68"/>
        <end position="89"/>
    </location>
</feature>
<keyword evidence="14" id="KW-1185">Reference proteome</keyword>
<dbReference type="Pfam" id="PF01061">
    <property type="entry name" value="ABC2_membrane"/>
    <property type="match status" value="1"/>
</dbReference>
<accession>A0ABS7TEZ4</accession>
<feature type="transmembrane region" description="Helical" evidence="11">
    <location>
        <begin position="237"/>
        <end position="256"/>
    </location>
</feature>
<evidence type="ECO:0000256" key="1">
    <source>
        <dbReference type="ARBA" id="ARBA00004651"/>
    </source>
</evidence>
<name>A0ABS7TEZ4_9GAMM</name>
<dbReference type="InterPro" id="IPR013525">
    <property type="entry name" value="ABC2_TM"/>
</dbReference>
<evidence type="ECO:0000256" key="9">
    <source>
        <dbReference type="ARBA" id="ARBA00023047"/>
    </source>
</evidence>
<keyword evidence="5" id="KW-0762">Sugar transport</keyword>
<evidence type="ECO:0000256" key="2">
    <source>
        <dbReference type="ARBA" id="ARBA00007783"/>
    </source>
</evidence>
<keyword evidence="8 11" id="KW-1133">Transmembrane helix</keyword>
<evidence type="ECO:0000256" key="7">
    <source>
        <dbReference type="ARBA" id="ARBA00022903"/>
    </source>
</evidence>
<keyword evidence="10 11" id="KW-0472">Membrane</keyword>
<organism evidence="13 14">
    <name type="scientific">Thermomonas beijingensis</name>
    <dbReference type="NCBI Taxonomy" id="2872701"/>
    <lineage>
        <taxon>Bacteria</taxon>
        <taxon>Pseudomonadati</taxon>
        <taxon>Pseudomonadota</taxon>
        <taxon>Gammaproteobacteria</taxon>
        <taxon>Lysobacterales</taxon>
        <taxon>Lysobacteraceae</taxon>
        <taxon>Thermomonas</taxon>
    </lineage>
</organism>
<feature type="domain" description="ABC transmembrane type-2" evidence="12">
    <location>
        <begin position="32"/>
        <end position="258"/>
    </location>
</feature>
<evidence type="ECO:0000256" key="11">
    <source>
        <dbReference type="RuleBase" id="RU361157"/>
    </source>
</evidence>
<feature type="transmembrane region" description="Helical" evidence="11">
    <location>
        <begin position="147"/>
        <end position="171"/>
    </location>
</feature>
<dbReference type="PRINTS" id="PR00164">
    <property type="entry name" value="ABC2TRNSPORT"/>
</dbReference>
<gene>
    <name evidence="13" type="ORF">K7B09_08690</name>
</gene>
<keyword evidence="7" id="KW-0972">Capsule biogenesis/degradation</keyword>
<dbReference type="InterPro" id="IPR000412">
    <property type="entry name" value="ABC_2_transport"/>
</dbReference>
<dbReference type="PROSITE" id="PS51012">
    <property type="entry name" value="ABC_TM2"/>
    <property type="match status" value="1"/>
</dbReference>
<keyword evidence="9" id="KW-0625">Polysaccharide transport</keyword>
<evidence type="ECO:0000256" key="8">
    <source>
        <dbReference type="ARBA" id="ARBA00022989"/>
    </source>
</evidence>
<comment type="similarity">
    <text evidence="2 11">Belongs to the ABC-2 integral membrane protein family.</text>
</comment>
<dbReference type="Proteomes" id="UP001430290">
    <property type="component" value="Unassembled WGS sequence"/>
</dbReference>
<evidence type="ECO:0000313" key="14">
    <source>
        <dbReference type="Proteomes" id="UP001430290"/>
    </source>
</evidence>
<dbReference type="PANTHER" id="PTHR30413:SF10">
    <property type="entry name" value="CAPSULE POLYSACCHARIDE EXPORT INNER-MEMBRANE PROTEIN CTRC"/>
    <property type="match status" value="1"/>
</dbReference>
<sequence length="266" mass="29322">MPNVFVHPWRHAALIRILSWRDISGRYRGSLLGGLWALLTPLLMLAVFTFVFGVVAPTRWPGAEAQGMGMFALRLLAGMVVHGLLAELLQRAPTLVTGQPNYVTKVVFPLEVLGWVALLTALFHALMALLVLVVLNAVWGTGLSPTVLALPLIVLPYALLLLGLCWLLAALGVYLRDLTQLVGPLVMVCMFLGPVFYPRQAMPALAQPWLALNPITIPVEQIRRVLFDGQWPDWQTLAQYSLVAVVAYAFGLWAFTKFKKGFADVL</sequence>
<feature type="transmembrane region" description="Helical" evidence="11">
    <location>
        <begin position="31"/>
        <end position="56"/>
    </location>
</feature>
<dbReference type="EMBL" id="JAIQDJ010000004">
    <property type="protein sequence ID" value="MBZ4186398.1"/>
    <property type="molecule type" value="Genomic_DNA"/>
</dbReference>
<evidence type="ECO:0000259" key="12">
    <source>
        <dbReference type="PROSITE" id="PS51012"/>
    </source>
</evidence>
<evidence type="ECO:0000256" key="6">
    <source>
        <dbReference type="ARBA" id="ARBA00022692"/>
    </source>
</evidence>
<keyword evidence="4 11" id="KW-1003">Cell membrane</keyword>